<keyword evidence="7" id="KW-0297">G-protein coupled receptor</keyword>
<keyword evidence="6 12" id="KW-1133">Transmembrane helix</keyword>
<evidence type="ECO:0000256" key="4">
    <source>
        <dbReference type="ARBA" id="ARBA00022692"/>
    </source>
</evidence>
<keyword evidence="9" id="KW-1015">Disulfide bond</keyword>
<dbReference type="GO" id="GO:0008528">
    <property type="term" value="F:G protein-coupled peptide receptor activity"/>
    <property type="evidence" value="ECO:0007669"/>
    <property type="project" value="TreeGrafter"/>
</dbReference>
<evidence type="ECO:0000256" key="8">
    <source>
        <dbReference type="ARBA" id="ARBA00023136"/>
    </source>
</evidence>
<organism evidence="15 16">
    <name type="scientific">Petromyzon marinus</name>
    <name type="common">Sea lamprey</name>
    <dbReference type="NCBI Taxonomy" id="7757"/>
    <lineage>
        <taxon>Eukaryota</taxon>
        <taxon>Metazoa</taxon>
        <taxon>Chordata</taxon>
        <taxon>Craniata</taxon>
        <taxon>Vertebrata</taxon>
        <taxon>Cyclostomata</taxon>
        <taxon>Hyperoartia</taxon>
        <taxon>Petromyzontiformes</taxon>
        <taxon>Petromyzontidae</taxon>
        <taxon>Petromyzon</taxon>
    </lineage>
</organism>
<dbReference type="CDD" id="cd15136">
    <property type="entry name" value="7tmA_Glyco_hormone_R"/>
    <property type="match status" value="1"/>
</dbReference>
<evidence type="ECO:0000313" key="15">
    <source>
        <dbReference type="Proteomes" id="UP001318040"/>
    </source>
</evidence>
<feature type="transmembrane region" description="Helical" evidence="12">
    <location>
        <begin position="365"/>
        <end position="389"/>
    </location>
</feature>
<feature type="chain" id="PRO_5042533561" evidence="13">
    <location>
        <begin position="30"/>
        <end position="701"/>
    </location>
</feature>
<dbReference type="FunFam" id="1.20.1070.10:FF:000019">
    <property type="entry name" value="Lutropin-choriogonadotropic hormone receptor"/>
    <property type="match status" value="1"/>
</dbReference>
<sequence length="701" mass="76231">MSWEHRRTSWGALVALWLQVLALPPKVQGGACSPGCVCAHDWMNLVQCVGGKTLELSLLPAHTQHLDILVSRHLRSLEAMSFSRLSQLQDIEIRNANRLVYIHRDAFHELPSLRFLGIANTAIECFPHVGKIQSTVLSFILEILDNPMIDLIPANALQGLSSGSLIVRLFNNKFAKIEDFAFNATMLDLLDLHNNDRLWAIGEDAFSGIQENSFILDVSRTSVRSLPRHGLQHVWKLMANAAWHLKQLPPMGSFSSLCSANLTYPSHCCAFWHRKAAQGFSGVVECHADIYMDQELQNESFTSSDFDLVQCAPEPDAFNPCEDLMGHQLLRLSVWFVSVLAVLGNSIVILVILSSRYKLAVPRFLMCNLAFADLCMGVYLLTIASFDVYTRGEYHNHAIDWQTGLGCRLAGFLTVFSSELSVFTLTVITVERWHTIIYTMRLDRKVSSAQAVTIMASAWALALVLAALPLAGISSYSKVSICLPMDIETLPSQAYVQLILGLNILAFLVICVCYAHIYSTVRNPSYNLGSHDAKIAKRMAVLIFTDFTCMAPISFFAILAAAKLPLITVSHTKILLVLFYPLNACANPLLYAIFTKSFRRDVFILLSRVGLCERRAQRHRGQVVSGGHPGLHNGSVTVIIRGGGGGSQDLNGGGGASGGGGGGGGGDGGCGGSGGGLGVKMAGVGAVASGWLRAPRGLSWS</sequence>
<dbReference type="PROSITE" id="PS00237">
    <property type="entry name" value="G_PROTEIN_RECEP_F1_1"/>
    <property type="match status" value="1"/>
</dbReference>
<evidence type="ECO:0000256" key="1">
    <source>
        <dbReference type="ARBA" id="ARBA00004651"/>
    </source>
</evidence>
<dbReference type="InterPro" id="IPR000276">
    <property type="entry name" value="GPCR_Rhodpsn"/>
</dbReference>
<feature type="transmembrane region" description="Helical" evidence="12">
    <location>
        <begin position="494"/>
        <end position="518"/>
    </location>
</feature>
<evidence type="ECO:0000256" key="2">
    <source>
        <dbReference type="ARBA" id="ARBA00022475"/>
    </source>
</evidence>
<dbReference type="Gene3D" id="3.80.10.10">
    <property type="entry name" value="Ribonuclease Inhibitor"/>
    <property type="match status" value="1"/>
</dbReference>
<evidence type="ECO:0000256" key="13">
    <source>
        <dbReference type="SAM" id="SignalP"/>
    </source>
</evidence>
<dbReference type="AlphaFoldDB" id="A0AAJ7TMC6"/>
<feature type="signal peptide" evidence="13">
    <location>
        <begin position="1"/>
        <end position="29"/>
    </location>
</feature>
<dbReference type="Gene3D" id="1.20.1070.10">
    <property type="entry name" value="Rhodopsin 7-helix transmembrane proteins"/>
    <property type="match status" value="1"/>
</dbReference>
<keyword evidence="13" id="KW-0732">Signal</keyword>
<keyword evidence="8 12" id="KW-0472">Membrane</keyword>
<dbReference type="KEGG" id="pmrn:103091684"/>
<dbReference type="SUPFAM" id="SSF52058">
    <property type="entry name" value="L domain-like"/>
    <property type="match status" value="1"/>
</dbReference>
<evidence type="ECO:0000256" key="10">
    <source>
        <dbReference type="ARBA" id="ARBA00023170"/>
    </source>
</evidence>
<proteinExistence type="predicted"/>
<accession>A0AAJ7TMC6</accession>
<dbReference type="InterPro" id="IPR002131">
    <property type="entry name" value="Gphrmn_rcpt_fam"/>
</dbReference>
<dbReference type="PANTHER" id="PTHR24372:SF74">
    <property type="entry name" value="LP13728P"/>
    <property type="match status" value="1"/>
</dbReference>
<keyword evidence="11" id="KW-0807">Transducer</keyword>
<evidence type="ECO:0000313" key="16">
    <source>
        <dbReference type="RefSeq" id="XP_032820633.1"/>
    </source>
</evidence>
<dbReference type="GO" id="GO:0016500">
    <property type="term" value="F:protein-hormone receptor activity"/>
    <property type="evidence" value="ECO:0007669"/>
    <property type="project" value="InterPro"/>
</dbReference>
<dbReference type="GO" id="GO:0005886">
    <property type="term" value="C:plasma membrane"/>
    <property type="evidence" value="ECO:0007669"/>
    <property type="project" value="UniProtKB-SubCell"/>
</dbReference>
<keyword evidence="4 12" id="KW-0812">Transmembrane</keyword>
<dbReference type="InterPro" id="IPR017452">
    <property type="entry name" value="GPCR_Rhodpsn_7TM"/>
</dbReference>
<feature type="transmembrane region" description="Helical" evidence="12">
    <location>
        <begin position="332"/>
        <end position="353"/>
    </location>
</feature>
<dbReference type="InterPro" id="IPR032675">
    <property type="entry name" value="LRR_dom_sf"/>
</dbReference>
<dbReference type="GO" id="GO:0007189">
    <property type="term" value="P:adenylate cyclase-activating G protein-coupled receptor signaling pathway"/>
    <property type="evidence" value="ECO:0007669"/>
    <property type="project" value="TreeGrafter"/>
</dbReference>
<evidence type="ECO:0000259" key="14">
    <source>
        <dbReference type="PROSITE" id="PS50262"/>
    </source>
</evidence>
<dbReference type="GO" id="GO:0009755">
    <property type="term" value="P:hormone-mediated signaling pathway"/>
    <property type="evidence" value="ECO:0007669"/>
    <property type="project" value="TreeGrafter"/>
</dbReference>
<reference evidence="16" key="1">
    <citation type="submission" date="2025-08" db="UniProtKB">
        <authorList>
            <consortium name="RefSeq"/>
        </authorList>
    </citation>
    <scope>IDENTIFICATION</scope>
    <source>
        <tissue evidence="16">Sperm</tissue>
    </source>
</reference>
<dbReference type="PRINTS" id="PR00237">
    <property type="entry name" value="GPCRRHODOPSN"/>
</dbReference>
<dbReference type="PRINTS" id="PR00373">
    <property type="entry name" value="GLYCHORMONER"/>
</dbReference>
<feature type="transmembrane region" description="Helical" evidence="12">
    <location>
        <begin position="574"/>
        <end position="594"/>
    </location>
</feature>
<keyword evidence="5" id="KW-0677">Repeat</keyword>
<evidence type="ECO:0000256" key="11">
    <source>
        <dbReference type="ARBA" id="ARBA00023224"/>
    </source>
</evidence>
<evidence type="ECO:0000256" key="12">
    <source>
        <dbReference type="SAM" id="Phobius"/>
    </source>
</evidence>
<evidence type="ECO:0000256" key="5">
    <source>
        <dbReference type="ARBA" id="ARBA00022737"/>
    </source>
</evidence>
<evidence type="ECO:0000256" key="9">
    <source>
        <dbReference type="ARBA" id="ARBA00023157"/>
    </source>
</evidence>
<keyword evidence="3" id="KW-0433">Leucine-rich repeat</keyword>
<dbReference type="RefSeq" id="XP_032820633.1">
    <property type="nucleotide sequence ID" value="XM_032964742.1"/>
</dbReference>
<gene>
    <name evidence="16" type="primary">LOC103091684</name>
</gene>
<keyword evidence="2" id="KW-1003">Cell membrane</keyword>
<protein>
    <submittedName>
        <fullName evidence="16">Lutropin-choriogonadotropic hormone receptor</fullName>
    </submittedName>
</protein>
<feature type="domain" description="G-protein coupled receptors family 1 profile" evidence="14">
    <location>
        <begin position="344"/>
        <end position="591"/>
    </location>
</feature>
<feature type="transmembrane region" description="Helical" evidence="12">
    <location>
        <begin position="539"/>
        <end position="562"/>
    </location>
</feature>
<feature type="transmembrane region" description="Helical" evidence="12">
    <location>
        <begin position="409"/>
        <end position="430"/>
    </location>
</feature>
<evidence type="ECO:0000256" key="7">
    <source>
        <dbReference type="ARBA" id="ARBA00023040"/>
    </source>
</evidence>
<feature type="transmembrane region" description="Helical" evidence="12">
    <location>
        <begin position="451"/>
        <end position="474"/>
    </location>
</feature>
<evidence type="ECO:0000256" key="3">
    <source>
        <dbReference type="ARBA" id="ARBA00022614"/>
    </source>
</evidence>
<dbReference type="Pfam" id="PF00001">
    <property type="entry name" value="7tm_1"/>
    <property type="match status" value="1"/>
</dbReference>
<dbReference type="PROSITE" id="PS50262">
    <property type="entry name" value="G_PROTEIN_RECEP_F1_2"/>
    <property type="match status" value="1"/>
</dbReference>
<dbReference type="SUPFAM" id="SSF81321">
    <property type="entry name" value="Family A G protein-coupled receptor-like"/>
    <property type="match status" value="1"/>
</dbReference>
<keyword evidence="15" id="KW-1185">Reference proteome</keyword>
<comment type="subcellular location">
    <subcellularLocation>
        <location evidence="1">Cell membrane</location>
        <topology evidence="1">Multi-pass membrane protein</topology>
    </subcellularLocation>
</comment>
<evidence type="ECO:0000256" key="6">
    <source>
        <dbReference type="ARBA" id="ARBA00022989"/>
    </source>
</evidence>
<name>A0AAJ7TMC6_PETMA</name>
<dbReference type="Proteomes" id="UP001318040">
    <property type="component" value="Chromosome 33"/>
</dbReference>
<dbReference type="PANTHER" id="PTHR24372">
    <property type="entry name" value="GLYCOPROTEIN HORMONE RECEPTOR"/>
    <property type="match status" value="1"/>
</dbReference>
<keyword evidence="10 16" id="KW-0675">Receptor</keyword>